<dbReference type="AlphaFoldDB" id="A0A1W1B948"/>
<dbReference type="EC" id="1.1.1.140" evidence="1"/>
<dbReference type="GO" id="GO:0009010">
    <property type="term" value="F:sorbitol-6-phosphate 2-dehydrogenase activity"/>
    <property type="evidence" value="ECO:0007669"/>
    <property type="project" value="UniProtKB-EC"/>
</dbReference>
<sequence>MTEDIDLPEKLTVQPDKIAQDIFNAQQNGKKILYTKLGLEMCSVDY</sequence>
<gene>
    <name evidence="1" type="ORF">MNB_SV-6-1093</name>
</gene>
<keyword evidence="1" id="KW-0560">Oxidoreductase</keyword>
<evidence type="ECO:0000313" key="1">
    <source>
        <dbReference type="EMBL" id="SFV50007.1"/>
    </source>
</evidence>
<reference evidence="1" key="1">
    <citation type="submission" date="2016-10" db="EMBL/GenBank/DDBJ databases">
        <authorList>
            <person name="de Groot N.N."/>
        </authorList>
    </citation>
    <scope>NUCLEOTIDE SEQUENCE</scope>
</reference>
<dbReference type="EMBL" id="FPHC01000005">
    <property type="protein sequence ID" value="SFV50007.1"/>
    <property type="molecule type" value="Genomic_DNA"/>
</dbReference>
<accession>A0A1W1B948</accession>
<organism evidence="1">
    <name type="scientific">hydrothermal vent metagenome</name>
    <dbReference type="NCBI Taxonomy" id="652676"/>
    <lineage>
        <taxon>unclassified sequences</taxon>
        <taxon>metagenomes</taxon>
        <taxon>ecological metagenomes</taxon>
    </lineage>
</organism>
<protein>
    <submittedName>
        <fullName evidence="1">Sorbitol-6-phosphate 2-dehydrogenase</fullName>
        <ecNumber evidence="1">1.1.1.140</ecNumber>
    </submittedName>
</protein>
<proteinExistence type="predicted"/>
<name>A0A1W1B948_9ZZZZ</name>